<dbReference type="EMBL" id="CAJPVJ010000046">
    <property type="protein sequence ID" value="CAG2159529.1"/>
    <property type="molecule type" value="Genomic_DNA"/>
</dbReference>
<protein>
    <recommendedName>
        <fullName evidence="5">YqgF/RNase H-like domain-containing protein</fullName>
    </recommendedName>
</protein>
<evidence type="ECO:0000256" key="3">
    <source>
        <dbReference type="ARBA" id="ARBA00022722"/>
    </source>
</evidence>
<keyword evidence="1" id="KW-0963">Cytoplasm</keyword>
<dbReference type="AlphaFoldDB" id="A0A7R9Q906"/>
<evidence type="ECO:0000313" key="7">
    <source>
        <dbReference type="Proteomes" id="UP000728032"/>
    </source>
</evidence>
<dbReference type="GO" id="GO:0016787">
    <property type="term" value="F:hydrolase activity"/>
    <property type="evidence" value="ECO:0007669"/>
    <property type="project" value="UniProtKB-KW"/>
</dbReference>
<dbReference type="Pfam" id="PF03652">
    <property type="entry name" value="RuvX"/>
    <property type="match status" value="1"/>
</dbReference>
<feature type="domain" description="YqgF/RNase H-like" evidence="5">
    <location>
        <begin position="2"/>
        <end position="87"/>
    </location>
</feature>
<dbReference type="InterPro" id="IPR012337">
    <property type="entry name" value="RNaseH-like_sf"/>
</dbReference>
<keyword evidence="7" id="KW-1185">Reference proteome</keyword>
<dbReference type="NCBIfam" id="TIGR00250">
    <property type="entry name" value="RNAse_H_YqgF"/>
    <property type="match status" value="1"/>
</dbReference>
<keyword evidence="3" id="KW-0540">Nuclease</keyword>
<dbReference type="GO" id="GO:0004518">
    <property type="term" value="F:nuclease activity"/>
    <property type="evidence" value="ECO:0007669"/>
    <property type="project" value="UniProtKB-KW"/>
</dbReference>
<dbReference type="Pfam" id="PF00106">
    <property type="entry name" value="adh_short"/>
    <property type="match status" value="1"/>
</dbReference>
<dbReference type="SMART" id="SM00732">
    <property type="entry name" value="YqgFc"/>
    <property type="match status" value="1"/>
</dbReference>
<proteinExistence type="predicted"/>
<dbReference type="SUPFAM" id="SSF53098">
    <property type="entry name" value="Ribonuclease H-like"/>
    <property type="match status" value="1"/>
</dbReference>
<evidence type="ECO:0000313" key="6">
    <source>
        <dbReference type="EMBL" id="CAD7637060.1"/>
    </source>
</evidence>
<dbReference type="InterPro" id="IPR036291">
    <property type="entry name" value="NAD(P)-bd_dom_sf"/>
</dbReference>
<dbReference type="CDD" id="cd16964">
    <property type="entry name" value="YqgF"/>
    <property type="match status" value="1"/>
</dbReference>
<dbReference type="Gene3D" id="3.30.420.140">
    <property type="entry name" value="YqgF/RNase H-like domain"/>
    <property type="match status" value="1"/>
</dbReference>
<dbReference type="Gene3D" id="3.40.50.720">
    <property type="entry name" value="NAD(P)-binding Rossmann-like Domain"/>
    <property type="match status" value="1"/>
</dbReference>
<dbReference type="Proteomes" id="UP000728032">
    <property type="component" value="Unassembled WGS sequence"/>
</dbReference>
<dbReference type="InterPro" id="IPR006641">
    <property type="entry name" value="YqgF/RNaseH-like_dom"/>
</dbReference>
<dbReference type="InterPro" id="IPR005227">
    <property type="entry name" value="YqgF"/>
</dbReference>
<dbReference type="InterPro" id="IPR002347">
    <property type="entry name" value="SDR_fam"/>
</dbReference>
<dbReference type="OrthoDB" id="47007at2759"/>
<keyword evidence="4" id="KW-0378">Hydrolase</keyword>
<dbReference type="EMBL" id="OC914871">
    <property type="protein sequence ID" value="CAD7637060.1"/>
    <property type="molecule type" value="Genomic_DNA"/>
</dbReference>
<name>A0A7R9Q906_9ACAR</name>
<organism evidence="6">
    <name type="scientific">Oppiella nova</name>
    <dbReference type="NCBI Taxonomy" id="334625"/>
    <lineage>
        <taxon>Eukaryota</taxon>
        <taxon>Metazoa</taxon>
        <taxon>Ecdysozoa</taxon>
        <taxon>Arthropoda</taxon>
        <taxon>Chelicerata</taxon>
        <taxon>Arachnida</taxon>
        <taxon>Acari</taxon>
        <taxon>Acariformes</taxon>
        <taxon>Sarcoptiformes</taxon>
        <taxon>Oribatida</taxon>
        <taxon>Brachypylina</taxon>
        <taxon>Oppioidea</taxon>
        <taxon>Oppiidae</taxon>
        <taxon>Oppiella</taxon>
    </lineage>
</organism>
<evidence type="ECO:0000256" key="1">
    <source>
        <dbReference type="ARBA" id="ARBA00022490"/>
    </source>
</evidence>
<sequence>MAVGSSIIESATPLALFPMKDGIPNWDELLKIIKQHQPNLFLVGLPLNMDDSESELSTRARKFARRLRHQTNIETLMVDERLTTREARDELDHYHAQGRAKKLAADIGIETQKELTLKLSIKNAWGKLFYTQYLKHKIWFLSCILAIQSLIENLRLSPNAKIILIGSTWGLDNHNGKEVVFSASKFALRGIVHSLRESLRKDQIGVSILNLGYLATEFDLNTSIEDVLQQSGHELIPLQDVILAIKFILSTSQASCVKEINMPAMADLNL</sequence>
<evidence type="ECO:0000256" key="2">
    <source>
        <dbReference type="ARBA" id="ARBA00022517"/>
    </source>
</evidence>
<keyword evidence="2" id="KW-0690">Ribosome biogenesis</keyword>
<dbReference type="PANTHER" id="PTHR33317:SF4">
    <property type="entry name" value="POLYNUCLEOTIDYL TRANSFERASE, RIBONUCLEASE H-LIKE SUPERFAMILY PROTEIN"/>
    <property type="match status" value="1"/>
</dbReference>
<reference evidence="6" key="1">
    <citation type="submission" date="2020-11" db="EMBL/GenBank/DDBJ databases">
        <authorList>
            <person name="Tran Van P."/>
        </authorList>
    </citation>
    <scope>NUCLEOTIDE SEQUENCE</scope>
</reference>
<evidence type="ECO:0000256" key="4">
    <source>
        <dbReference type="ARBA" id="ARBA00022801"/>
    </source>
</evidence>
<dbReference type="SUPFAM" id="SSF51735">
    <property type="entry name" value="NAD(P)-binding Rossmann-fold domains"/>
    <property type="match status" value="1"/>
</dbReference>
<dbReference type="InterPro" id="IPR037027">
    <property type="entry name" value="YqgF/RNaseH-like_dom_sf"/>
</dbReference>
<dbReference type="PANTHER" id="PTHR33317">
    <property type="entry name" value="POLYNUCLEOTIDYL TRANSFERASE, RIBONUCLEASE H-LIKE SUPERFAMILY PROTEIN"/>
    <property type="match status" value="1"/>
</dbReference>
<accession>A0A7R9Q906</accession>
<gene>
    <name evidence="6" type="ORF">ONB1V03_LOCUS591</name>
</gene>
<dbReference type="GO" id="GO:0000967">
    <property type="term" value="P:rRNA 5'-end processing"/>
    <property type="evidence" value="ECO:0007669"/>
    <property type="project" value="TreeGrafter"/>
</dbReference>
<evidence type="ECO:0000259" key="5">
    <source>
        <dbReference type="SMART" id="SM00732"/>
    </source>
</evidence>
<dbReference type="GO" id="GO:0005829">
    <property type="term" value="C:cytosol"/>
    <property type="evidence" value="ECO:0007669"/>
    <property type="project" value="TreeGrafter"/>
</dbReference>